<dbReference type="Pfam" id="PF20826">
    <property type="entry name" value="PHD_5"/>
    <property type="match status" value="1"/>
</dbReference>
<proteinExistence type="predicted"/>
<feature type="compositionally biased region" description="Basic and acidic residues" evidence="5">
    <location>
        <begin position="1809"/>
        <end position="1847"/>
    </location>
</feature>
<feature type="compositionally biased region" description="Polar residues" evidence="5">
    <location>
        <begin position="599"/>
        <end position="649"/>
    </location>
</feature>
<dbReference type="PROSITE" id="PS50280">
    <property type="entry name" value="SET"/>
    <property type="match status" value="1"/>
</dbReference>
<feature type="region of interest" description="Disordered" evidence="5">
    <location>
        <begin position="697"/>
        <end position="743"/>
    </location>
</feature>
<feature type="compositionally biased region" description="Low complexity" evidence="5">
    <location>
        <begin position="402"/>
        <end position="411"/>
    </location>
</feature>
<feature type="compositionally biased region" description="Low complexity" evidence="5">
    <location>
        <begin position="428"/>
        <end position="443"/>
    </location>
</feature>
<dbReference type="EnsemblMetazoa" id="AALFPA23_014461.R21018">
    <property type="protein sequence ID" value="AALFPA23_014461.P21018"/>
    <property type="gene ID" value="AALFPA23_014461"/>
</dbReference>
<feature type="compositionally biased region" description="Low complexity" evidence="5">
    <location>
        <begin position="1915"/>
        <end position="1934"/>
    </location>
</feature>
<dbReference type="SUPFAM" id="SSF82199">
    <property type="entry name" value="SET domain"/>
    <property type="match status" value="1"/>
</dbReference>
<feature type="compositionally biased region" description="Polar residues" evidence="5">
    <location>
        <begin position="1895"/>
        <end position="1914"/>
    </location>
</feature>
<feature type="compositionally biased region" description="Low complexity" evidence="5">
    <location>
        <begin position="2584"/>
        <end position="2598"/>
    </location>
</feature>
<dbReference type="Pfam" id="PF00856">
    <property type="entry name" value="SET"/>
    <property type="match status" value="1"/>
</dbReference>
<feature type="region of interest" description="Disordered" evidence="5">
    <location>
        <begin position="393"/>
        <end position="472"/>
    </location>
</feature>
<feature type="compositionally biased region" description="Polar residues" evidence="5">
    <location>
        <begin position="3117"/>
        <end position="3126"/>
    </location>
</feature>
<dbReference type="InterPro" id="IPR011011">
    <property type="entry name" value="Znf_FYVE_PHD"/>
</dbReference>
<feature type="compositionally biased region" description="Pro residues" evidence="5">
    <location>
        <begin position="819"/>
        <end position="829"/>
    </location>
</feature>
<feature type="region of interest" description="Disordered" evidence="5">
    <location>
        <begin position="811"/>
        <end position="910"/>
    </location>
</feature>
<feature type="region of interest" description="Disordered" evidence="5">
    <location>
        <begin position="3020"/>
        <end position="3173"/>
    </location>
</feature>
<feature type="compositionally biased region" description="Polar residues" evidence="5">
    <location>
        <begin position="236"/>
        <end position="247"/>
    </location>
</feature>
<feature type="compositionally biased region" description="Basic residues" evidence="5">
    <location>
        <begin position="848"/>
        <end position="857"/>
    </location>
</feature>
<feature type="compositionally biased region" description="Low complexity" evidence="5">
    <location>
        <begin position="1519"/>
        <end position="1532"/>
    </location>
</feature>
<dbReference type="EnsemblMetazoa" id="AALFPA23_014461.R21019">
    <property type="protein sequence ID" value="AALFPA23_014461.P21019"/>
    <property type="gene ID" value="AALFPA23_014461"/>
</dbReference>
<feature type="region of interest" description="Disordered" evidence="5">
    <location>
        <begin position="2179"/>
        <end position="2207"/>
    </location>
</feature>
<dbReference type="RefSeq" id="XP_029720417.2">
    <property type="nucleotide sequence ID" value="XM_029864557.2"/>
</dbReference>
<feature type="compositionally biased region" description="Low complexity" evidence="5">
    <location>
        <begin position="3075"/>
        <end position="3116"/>
    </location>
</feature>
<name>A0ABM1Z2S6_AEDAL</name>
<dbReference type="Gene3D" id="2.170.270.10">
    <property type="entry name" value="SET domain"/>
    <property type="match status" value="1"/>
</dbReference>
<feature type="region of interest" description="Disordered" evidence="5">
    <location>
        <begin position="1143"/>
        <end position="1203"/>
    </location>
</feature>
<feature type="compositionally biased region" description="Low complexity" evidence="5">
    <location>
        <begin position="319"/>
        <end position="330"/>
    </location>
</feature>
<dbReference type="SUPFAM" id="SSF57903">
    <property type="entry name" value="FYVE/PHD zinc finger"/>
    <property type="match status" value="1"/>
</dbReference>
<dbReference type="CDD" id="cd10529">
    <property type="entry name" value="SET_SETD5-like"/>
    <property type="match status" value="1"/>
</dbReference>
<feature type="compositionally biased region" description="Basic and acidic residues" evidence="5">
    <location>
        <begin position="2712"/>
        <end position="2725"/>
    </location>
</feature>
<feature type="compositionally biased region" description="Polar residues" evidence="5">
    <location>
        <begin position="2264"/>
        <end position="2283"/>
    </location>
</feature>
<feature type="compositionally biased region" description="Low complexity" evidence="5">
    <location>
        <begin position="3148"/>
        <end position="3164"/>
    </location>
</feature>
<feature type="compositionally biased region" description="Low complexity" evidence="5">
    <location>
        <begin position="858"/>
        <end position="910"/>
    </location>
</feature>
<feature type="region of interest" description="Disordered" evidence="5">
    <location>
        <begin position="2983"/>
        <end position="3004"/>
    </location>
</feature>
<feature type="region of interest" description="Disordered" evidence="5">
    <location>
        <begin position="2678"/>
        <end position="2911"/>
    </location>
</feature>
<dbReference type="InterPro" id="IPR001214">
    <property type="entry name" value="SET_dom"/>
</dbReference>
<feature type="compositionally biased region" description="Polar residues" evidence="5">
    <location>
        <begin position="2867"/>
        <end position="2884"/>
    </location>
</feature>
<feature type="compositionally biased region" description="Polar residues" evidence="5">
    <location>
        <begin position="270"/>
        <end position="306"/>
    </location>
</feature>
<feature type="region of interest" description="Disordered" evidence="5">
    <location>
        <begin position="319"/>
        <end position="338"/>
    </location>
</feature>
<dbReference type="PROSITE" id="PS01359">
    <property type="entry name" value="ZF_PHD_1"/>
    <property type="match status" value="1"/>
</dbReference>
<keyword evidence="8" id="KW-1185">Reference proteome</keyword>
<evidence type="ECO:0000256" key="4">
    <source>
        <dbReference type="ARBA" id="ARBA00022853"/>
    </source>
</evidence>
<dbReference type="RefSeq" id="XP_019536173.3">
    <property type="nucleotide sequence ID" value="XM_019680628.3"/>
</dbReference>
<feature type="region of interest" description="Disordered" evidence="5">
    <location>
        <begin position="1"/>
        <end position="30"/>
    </location>
</feature>
<protein>
    <recommendedName>
        <fullName evidence="6">SET domain-containing protein</fullName>
    </recommendedName>
</protein>
<dbReference type="RefSeq" id="XP_019536172.3">
    <property type="nucleotide sequence ID" value="XM_019680627.3"/>
</dbReference>
<feature type="compositionally biased region" description="Basic and acidic residues" evidence="5">
    <location>
        <begin position="1941"/>
        <end position="1990"/>
    </location>
</feature>
<feature type="region of interest" description="Disordered" evidence="5">
    <location>
        <begin position="1809"/>
        <end position="2125"/>
    </location>
</feature>
<dbReference type="Proteomes" id="UP000069940">
    <property type="component" value="Unassembled WGS sequence"/>
</dbReference>
<keyword evidence="4" id="KW-0156">Chromatin regulator</keyword>
<feature type="compositionally biased region" description="Low complexity" evidence="5">
    <location>
        <begin position="2524"/>
        <end position="2533"/>
    </location>
</feature>
<feature type="compositionally biased region" description="Low complexity" evidence="5">
    <location>
        <begin position="1143"/>
        <end position="1157"/>
    </location>
</feature>
<keyword evidence="2" id="KW-0863">Zinc-finger</keyword>
<dbReference type="InterPro" id="IPR019786">
    <property type="entry name" value="Zinc_finger_PHD-type_CS"/>
</dbReference>
<evidence type="ECO:0000259" key="6">
    <source>
        <dbReference type="PROSITE" id="PS50280"/>
    </source>
</evidence>
<accession>A0ABM1Z2S6</accession>
<feature type="compositionally biased region" description="Low complexity" evidence="5">
    <location>
        <begin position="529"/>
        <end position="541"/>
    </location>
</feature>
<feature type="compositionally biased region" description="Low complexity" evidence="5">
    <location>
        <begin position="2631"/>
        <end position="2657"/>
    </location>
</feature>
<feature type="compositionally biased region" description="Basic residues" evidence="5">
    <location>
        <begin position="2042"/>
        <end position="2056"/>
    </location>
</feature>
<feature type="compositionally biased region" description="Polar residues" evidence="5">
    <location>
        <begin position="2081"/>
        <end position="2097"/>
    </location>
</feature>
<feature type="compositionally biased region" description="Pro residues" evidence="5">
    <location>
        <begin position="2815"/>
        <end position="2826"/>
    </location>
</feature>
<evidence type="ECO:0000256" key="1">
    <source>
        <dbReference type="ARBA" id="ARBA00022723"/>
    </source>
</evidence>
<evidence type="ECO:0000256" key="2">
    <source>
        <dbReference type="ARBA" id="ARBA00022771"/>
    </source>
</evidence>
<feature type="compositionally biased region" description="Basic residues" evidence="5">
    <location>
        <begin position="2014"/>
        <end position="2030"/>
    </location>
</feature>
<feature type="region of interest" description="Disordered" evidence="5">
    <location>
        <begin position="2471"/>
        <end position="2503"/>
    </location>
</feature>
<reference evidence="8" key="1">
    <citation type="journal article" date="2015" name="Proc. Natl. Acad. Sci. U.S.A.">
        <title>Genome sequence of the Asian Tiger mosquito, Aedes albopictus, reveals insights into its biology, genetics, and evolution.</title>
        <authorList>
            <person name="Chen X.G."/>
            <person name="Jiang X."/>
            <person name="Gu J."/>
            <person name="Xu M."/>
            <person name="Wu Y."/>
            <person name="Deng Y."/>
            <person name="Zhang C."/>
            <person name="Bonizzoni M."/>
            <person name="Dermauw W."/>
            <person name="Vontas J."/>
            <person name="Armbruster P."/>
            <person name="Huang X."/>
            <person name="Yang Y."/>
            <person name="Zhang H."/>
            <person name="He W."/>
            <person name="Peng H."/>
            <person name="Liu Y."/>
            <person name="Wu K."/>
            <person name="Chen J."/>
            <person name="Lirakis M."/>
            <person name="Topalis P."/>
            <person name="Van Leeuwen T."/>
            <person name="Hall A.B."/>
            <person name="Jiang X."/>
            <person name="Thorpe C."/>
            <person name="Mueller R.L."/>
            <person name="Sun C."/>
            <person name="Waterhouse R.M."/>
            <person name="Yan G."/>
            <person name="Tu Z.J."/>
            <person name="Fang X."/>
            <person name="James A.A."/>
        </authorList>
    </citation>
    <scope>NUCLEOTIDE SEQUENCE [LARGE SCALE GENOMIC DNA]</scope>
    <source>
        <strain evidence="8">Foshan</strain>
    </source>
</reference>
<dbReference type="InterPro" id="IPR013083">
    <property type="entry name" value="Znf_RING/FYVE/PHD"/>
</dbReference>
<dbReference type="PANTHER" id="PTHR46462">
    <property type="entry name" value="UPSET, ISOFORM A"/>
    <property type="match status" value="1"/>
</dbReference>
<feature type="compositionally biased region" description="Pro residues" evidence="5">
    <location>
        <begin position="1587"/>
        <end position="1606"/>
    </location>
</feature>
<feature type="compositionally biased region" description="Acidic residues" evidence="5">
    <location>
        <begin position="3132"/>
        <end position="3145"/>
    </location>
</feature>
<feature type="region of interest" description="Disordered" evidence="5">
    <location>
        <begin position="1446"/>
        <end position="1507"/>
    </location>
</feature>
<evidence type="ECO:0000313" key="8">
    <source>
        <dbReference type="Proteomes" id="UP000069940"/>
    </source>
</evidence>
<feature type="region of interest" description="Disordered" evidence="5">
    <location>
        <begin position="236"/>
        <end position="306"/>
    </location>
</feature>
<evidence type="ECO:0000256" key="3">
    <source>
        <dbReference type="ARBA" id="ARBA00022833"/>
    </source>
</evidence>
<feature type="compositionally biased region" description="Polar residues" evidence="5">
    <location>
        <begin position="722"/>
        <end position="733"/>
    </location>
</feature>
<keyword evidence="3" id="KW-0862">Zinc</keyword>
<dbReference type="EnsemblMetazoa" id="AALFPA23_014461.R21017">
    <property type="protein sequence ID" value="AALFPA23_014461.P21017"/>
    <property type="gene ID" value="AALFPA23_014461"/>
</dbReference>
<dbReference type="Gene3D" id="3.30.40.10">
    <property type="entry name" value="Zinc/RING finger domain, C3HC4 (zinc finger)"/>
    <property type="match status" value="1"/>
</dbReference>
<feature type="compositionally biased region" description="Polar residues" evidence="5">
    <location>
        <begin position="573"/>
        <end position="584"/>
    </location>
</feature>
<feature type="compositionally biased region" description="Basic and acidic residues" evidence="5">
    <location>
        <begin position="2748"/>
        <end position="2758"/>
    </location>
</feature>
<feature type="compositionally biased region" description="Polar residues" evidence="5">
    <location>
        <begin position="2109"/>
        <end position="2119"/>
    </location>
</feature>
<sequence>MSATSSISSVQSSSNSGNSGNNTNSSNNSRNVISSGSNIVILDNQILDSNDVVAAAGLQQLSGGGAGGLKLTRDCAVQYSNVISSYTASSNQHGNATAIVGSNSGSQMNTVNIIPGDASQTNSRVQVLSNVQLVSSKGASQPSTFSYVDASGKNFNVLTSSGKISTNKLIGVPITKVKTFNHIGQQPQQHQLLSQQTPFVSSQLPQQQPQQLQTPQIGNVQKVTVPRNIQLVTRIPNSTISVSNGRMSQITPSSPQQQQSTPPQFTIQQYADSSASIPPSLEIRSSVSGPIINSTNTTGIVGKTASTKGKNAASLKMMQNSQITQSSTSNPTKPIGKSMSVNLKSVRNNSKSSATSGVNSQYYIKNSSNGTLQQQQSGTTTSIYTTSPAQAVYHNPTPVPPQQSVQIPVSTTTTTGKGRGVYKTSKNQLIQIQQQQQQQQQQHQPPPHQSPQRSITPSSPISGGAIPQNITYGGNFGSSTMVQGNTRYQNYNSYPIPASQSQSSSSTTTSVSNNYKPFNHHLYAGATSSSGVTFESSGSPSTVTMAGTGHHEHPIPSVTVTGYSSSTGKNKKYGSTIQNESNSPGFVLSPVKMKGSGRGRNNSISNYQPTEATAPYQQRYSTSPSRPLQQQQFQSGSPLGSSGQHPATSTREDQIFLNGQQMTDESSARILQSLSQRSTEPGRYGGYKQQQQFTFYGSDNVPQQPPPPPMSSMPAPASVSSNANTTTGVSYDPSNPRFFEDKSDGRRTSISEVITYADNIPLLEGYPAKYDDYNHPDDNIIEEVRPAPVDVSNGRFHILQAVLQDHTYFAPSPELKLPDPQPPPMPTPPQQTQQSHTVSAAPVQHHPPPLHHHHHLQQHQQQHSSSQQQHHYMQQSQSPQPPFQQQQQSLYKHHSSLSTPVSSTGSTTVMTPTSVPVNASIPPVGVPAPLTQMSLNTLATITGSSSSPISASTVTTTTPTTVGYPPQPPSIMPGSALDYIYQRQVIPPQDDDANSVISTGSRNYNNLDIDLGEETETAPEGEGEDDSVTRCICDLTHDDGYMICCDKCSAWQHVDCMGIDRANIPDEYNCEMCQPRPVDRIRARTLQLEKRKEQSLLLANNNLQMPVGDAAVTSTNLVGVVGTGSVTPVGTSAKGANQYTTGKAVAGTKKAKSTSGSSKKKSGENAAAKKAAKKALDALNRINGKRKELKKPSKKKIKTTEQNAEKMSNMIRTWIDNYERAITNHYSPELRARLTAFGKMQSQNPLLNSERLIPAGCVTNLAQKCTTVPHAGGKILISIEEIPPKTPIIEIRGKYMLSSQHKQLQSLFNMAANGKLSNNKNAGPFLFLYQVTQGGMELCVDTRTYGNDARFVRRSCRPNAEILHNVEKGVVHLYVVSTANIKANTEITIKHDEQLIQRVGGVIILTHTTVTKLCACGLIKDCQYSAQLSDGLLPAANPVGVNPAIMPSGQGGVSSSTTPVPKASKSKKNNGALGVDGEKKAPKKRNSRSTSSNAEARLRSISSSGDSTSELMMYAQQQPPLSPLQPAQQFQPTPSQLVHQQLQQTAMHFMQQQQQGQPGLMQPSQPVYMYSPSPTHQSQPPALAPTSLPPQPPVIHPQTSPHPPPMSPVMNIGHRTGFYAEIKSPMNSPPPLNLTGPPPLVIPSMPSPVKASSQHPPPLQPMSDVAPPPPPVAPMNVPALTIPNHSHPLPDHLIQQQHQIMEDIIKIKIKSPKASPMKHEYSPIPSSTITPAATTSMLSPPPPPPIPVAQRPRCAETLKQELFQSHYQPPVRPQSPAPPVISSPVKVEYPPPPIEVKQEPQLHVYEPPHRPLVIDEKPPIPLEEIKTEPEVKPEPVPEPEIKLEEPKPLPVKIEAEPPIEVSESAVKEEPAIAVSPAHDMDSKDGLDTASLCDSVGSSPVKSTQPLHHTSGSNPGNSAHSSPHSTSSQHHGGSSSKKKNNPFKETEKEKKEKPPSRKLTREERKMEAIVKAFEKMEQSQQRKQELKEQRKEGKRRSVSSSTPDESAPSGGSSSTKKKSLSSQKRKKKKSKSLSQHFGSPNQSRKKKVSKSSKKSKNGRVLALDPETPSRPYESKAAELLLTFSQQPGEPAQPTQSTFFGDDVKPLADVASSNDNNNVETVPSASSSNLPLLSSACMLIEAAVGPLEQVSSGSTVEQDFKFPQKAKTKKSMSREWLSGQAVDAYRRNTPDQDSGYMSEEKSHEYRRVPFEESSLTTPLGVDVSEPNICIVAKKVEEFIAQNSPQAEPEVTTAYKWDDKVSIGSTAVNNSQEQTHTPTSGGNVSESAAAKKRWLRQAISEETDELLTQASSSPPPPNGFTTPLKKRRVIRQSDEVIQTQSQQQQQPALISAQKIDFVDSLAPQHQPQQQQQPIVINSQQKFQEGGLQWPNSGPPPLSYPFGIAEDKQAMDLSRTAVPPVRRIQPYKIVPIAQALTPLHFADPGPLPTPSAVPVPIPQVVQAHHHLIPMEAQETVRTTSLPPPPLAAQQHQAISKYEKLPSPPPSAVAAMVPASLLPPEVTFVVPPAEQPQQQPQARIDVSYPSSAPVPGITRSKGSQKYIGSPAKFQPPSPSESLSSSVAETPEKNSVASSNSSGSLGSSDVDDEAHDEQTAKPEMEVSASTEEVECSQVEMAVAAEQESVTATESSTTITSSGSSEPSLQQDSSFVQEEQVIMSEIVHEEHEVDQMDQSDTVMNTTEESSVSQVEEEQTTQHSPERMEVDNEDRSVKPVVNVQTMNGRDKSVPAAPAEDSDKSELEDLQKVIASFHSENIMNLISRNKKSKKVVSRENSSDEKPRLPKKTGKSRSSASSKEGSVTPPAPPSPPPEEPPVSDFVVEPAVADATLEAPIVSEPEPVPAPVPPPVEEPPSFSTLGRSYSHPSWYSTTDSFRETPEVRSYSTLRPDIPQINYNSPSTYQSKAARELLSSLSAGSEPLSSFTSYRTSTSSFLDYPKSSLGGSTATTNNTTSSSTFQYKSSSEISSLLDKGFSSTRPSSFSTLGPDRSTERVGSSFLLSSTKVTDNLSTLGSAGSPYPKIFTKTAGSDPRLNPALTAPEPPASVTPKRKLSINEYRQRKMQSTTTPSSSSSSAATSTSTTTPELGGSNSSSSDSGGSNQITSSLGSNDVSSSICKELELELGEENPMGEDEEAAKVSSNEMSSSKSGASKAEPNSTEGTV</sequence>
<feature type="compositionally biased region" description="Low complexity" evidence="5">
    <location>
        <begin position="712"/>
        <end position="721"/>
    </location>
</feature>
<feature type="compositionally biased region" description="Polar residues" evidence="5">
    <location>
        <begin position="1488"/>
        <end position="1507"/>
    </location>
</feature>
<organism evidence="7 8">
    <name type="scientific">Aedes albopictus</name>
    <name type="common">Asian tiger mosquito</name>
    <name type="synonym">Stegomyia albopicta</name>
    <dbReference type="NCBI Taxonomy" id="7160"/>
    <lineage>
        <taxon>Eukaryota</taxon>
        <taxon>Metazoa</taxon>
        <taxon>Ecdysozoa</taxon>
        <taxon>Arthropoda</taxon>
        <taxon>Hexapoda</taxon>
        <taxon>Insecta</taxon>
        <taxon>Pterygota</taxon>
        <taxon>Neoptera</taxon>
        <taxon>Endopterygota</taxon>
        <taxon>Diptera</taxon>
        <taxon>Nematocera</taxon>
        <taxon>Culicoidea</taxon>
        <taxon>Culicidae</taxon>
        <taxon>Culicinae</taxon>
        <taxon>Aedini</taxon>
        <taxon>Aedes</taxon>
        <taxon>Stegomyia</taxon>
    </lineage>
</organism>
<keyword evidence="1" id="KW-0479">Metal-binding</keyword>
<feature type="compositionally biased region" description="Low complexity" evidence="5">
    <location>
        <begin position="943"/>
        <end position="963"/>
    </location>
</feature>
<feature type="domain" description="SET" evidence="6">
    <location>
        <begin position="1259"/>
        <end position="1392"/>
    </location>
</feature>
<feature type="region of interest" description="Disordered" evidence="5">
    <location>
        <begin position="188"/>
        <end position="214"/>
    </location>
</feature>
<feature type="compositionally biased region" description="Basic residues" evidence="5">
    <location>
        <begin position="1183"/>
        <end position="1197"/>
    </location>
</feature>
<feature type="region of interest" description="Disordered" evidence="5">
    <location>
        <begin position="2524"/>
        <end position="2665"/>
    </location>
</feature>
<evidence type="ECO:0000313" key="7">
    <source>
        <dbReference type="EnsemblMetazoa" id="AALFPA23_014461.P21017"/>
    </source>
</evidence>
<dbReference type="PANTHER" id="PTHR46462:SF3">
    <property type="entry name" value="UPSET, ISOFORM A"/>
    <property type="match status" value="1"/>
</dbReference>
<feature type="compositionally biased region" description="Basic and acidic residues" evidence="5">
    <location>
        <begin position="2196"/>
        <end position="2207"/>
    </location>
</feature>
<dbReference type="SMART" id="SM00249">
    <property type="entry name" value="PHD"/>
    <property type="match status" value="1"/>
</dbReference>
<feature type="compositionally biased region" description="Basic and acidic residues" evidence="5">
    <location>
        <begin position="2783"/>
        <end position="2794"/>
    </location>
</feature>
<feature type="compositionally biased region" description="Low complexity" evidence="5">
    <location>
        <begin position="557"/>
        <end position="568"/>
    </location>
</feature>
<feature type="region of interest" description="Disordered" evidence="5">
    <location>
        <begin position="2947"/>
        <end position="2971"/>
    </location>
</feature>
<feature type="region of interest" description="Disordered" evidence="5">
    <location>
        <begin position="2264"/>
        <end position="2290"/>
    </location>
</feature>
<feature type="compositionally biased region" description="Low complexity" evidence="5">
    <location>
        <begin position="203"/>
        <end position="214"/>
    </location>
</feature>
<feature type="compositionally biased region" description="Polar residues" evidence="5">
    <location>
        <begin position="2985"/>
        <end position="2995"/>
    </location>
</feature>
<evidence type="ECO:0000256" key="5">
    <source>
        <dbReference type="SAM" id="MobiDB-lite"/>
    </source>
</evidence>
<feature type="region of interest" description="Disordered" evidence="5">
    <location>
        <begin position="493"/>
        <end position="512"/>
    </location>
</feature>
<dbReference type="GeneID" id="109407558"/>
<dbReference type="InterPro" id="IPR001965">
    <property type="entry name" value="Znf_PHD"/>
</dbReference>
<reference evidence="7" key="2">
    <citation type="submission" date="2025-05" db="UniProtKB">
        <authorList>
            <consortium name="EnsemblMetazoa"/>
        </authorList>
    </citation>
    <scope>IDENTIFICATION</scope>
    <source>
        <strain evidence="7">Foshan</strain>
    </source>
</reference>
<dbReference type="CDD" id="cd15550">
    <property type="entry name" value="PHD_MLL5"/>
    <property type="match status" value="1"/>
</dbReference>
<feature type="region of interest" description="Disordered" evidence="5">
    <location>
        <begin position="943"/>
        <end position="966"/>
    </location>
</feature>
<feature type="compositionally biased region" description="Low complexity" evidence="5">
    <location>
        <begin position="248"/>
        <end position="269"/>
    </location>
</feature>
<feature type="compositionally biased region" description="Low complexity" evidence="5">
    <location>
        <begin position="2802"/>
        <end position="2814"/>
    </location>
</feature>
<feature type="region of interest" description="Disordered" evidence="5">
    <location>
        <begin position="529"/>
        <end position="649"/>
    </location>
</feature>
<dbReference type="SMART" id="SM00317">
    <property type="entry name" value="SET"/>
    <property type="match status" value="1"/>
</dbReference>
<feature type="compositionally biased region" description="Pro residues" evidence="5">
    <location>
        <begin position="2851"/>
        <end position="2863"/>
    </location>
</feature>
<feature type="compositionally biased region" description="Low complexity" evidence="5">
    <location>
        <begin position="1540"/>
        <end position="1566"/>
    </location>
</feature>
<dbReference type="InterPro" id="IPR046341">
    <property type="entry name" value="SET_dom_sf"/>
</dbReference>
<feature type="region of interest" description="Disordered" evidence="5">
    <location>
        <begin position="1519"/>
        <end position="1606"/>
    </location>
</feature>
<feature type="compositionally biased region" description="Low complexity" evidence="5">
    <location>
        <begin position="499"/>
        <end position="512"/>
    </location>
</feature>